<keyword evidence="1 2" id="KW-0732">Signal</keyword>
<organism evidence="3 4">
    <name type="scientific">Alicycliphilus denitrificans</name>
    <dbReference type="NCBI Taxonomy" id="179636"/>
    <lineage>
        <taxon>Bacteria</taxon>
        <taxon>Pseudomonadati</taxon>
        <taxon>Pseudomonadota</taxon>
        <taxon>Betaproteobacteria</taxon>
        <taxon>Burkholderiales</taxon>
        <taxon>Comamonadaceae</taxon>
        <taxon>Alicycliphilus</taxon>
    </lineage>
</organism>
<dbReference type="AlphaFoldDB" id="A0A3R7EBT3"/>
<dbReference type="RefSeq" id="WP_094437362.1">
    <property type="nucleotide sequence ID" value="NZ_AP024172.1"/>
</dbReference>
<dbReference type="GO" id="GO:0030246">
    <property type="term" value="F:carbohydrate binding"/>
    <property type="evidence" value="ECO:0007669"/>
    <property type="project" value="TreeGrafter"/>
</dbReference>
<evidence type="ECO:0000256" key="1">
    <source>
        <dbReference type="ARBA" id="ARBA00022729"/>
    </source>
</evidence>
<feature type="signal peptide" evidence="2">
    <location>
        <begin position="1"/>
        <end position="33"/>
    </location>
</feature>
<dbReference type="EMBL" id="NKDB02000006">
    <property type="protein sequence ID" value="RKJ94189.1"/>
    <property type="molecule type" value="Genomic_DNA"/>
</dbReference>
<evidence type="ECO:0000313" key="3">
    <source>
        <dbReference type="EMBL" id="RKJ94189.1"/>
    </source>
</evidence>
<evidence type="ECO:0008006" key="5">
    <source>
        <dbReference type="Google" id="ProtNLM"/>
    </source>
</evidence>
<dbReference type="GO" id="GO:0055085">
    <property type="term" value="P:transmembrane transport"/>
    <property type="evidence" value="ECO:0007669"/>
    <property type="project" value="InterPro"/>
</dbReference>
<dbReference type="Pfam" id="PF03480">
    <property type="entry name" value="DctP"/>
    <property type="match status" value="1"/>
</dbReference>
<feature type="chain" id="PRO_5018707555" description="TRAP dicarboxylate transporter, DctP subunit" evidence="2">
    <location>
        <begin position="34"/>
        <end position="347"/>
    </location>
</feature>
<accession>A0A3R7EBT3</accession>
<dbReference type="NCBIfam" id="NF037995">
    <property type="entry name" value="TRAP_S1"/>
    <property type="match status" value="1"/>
</dbReference>
<dbReference type="PANTHER" id="PTHR33376">
    <property type="match status" value="1"/>
</dbReference>
<dbReference type="PANTHER" id="PTHR33376:SF2">
    <property type="entry name" value="DICARBOXYLATE-BINDING PERIPLASMIC PROTEIN"/>
    <property type="match status" value="1"/>
</dbReference>
<evidence type="ECO:0000313" key="4">
    <source>
        <dbReference type="Proteomes" id="UP000216225"/>
    </source>
</evidence>
<dbReference type="InterPro" id="IPR018389">
    <property type="entry name" value="DctP_fam"/>
</dbReference>
<proteinExistence type="predicted"/>
<sequence>MPAIRPNAVRKTRRWLLALPLAAAVAAPLGAGAQQQELKYASAAPPGSVFARQVERLAADIESETGGAVKIVPFHNSQLGAEADVISQIARGRLDMGGFASSALALQVPEVAMLQLPFFFDSEAQRDCAMDEHVKPLIEAALEKKGLKFVTWGESGSGQLIGKKGYADPEDVRGIKMGIFASKAQNEFWRRLGANPVPTASPDLASSLQTGLIDAWSTVPAFYVPSGLNKIAPVLTKLDITGALTINVINKKRFDSFAPEVQARFMKGTFKTPTATVRQEIRDFNEAMLGMHAKGGGTVVSVTPAQRAAWQKGLEAYYGQIARDYGPAGEKLYAAMNAGKKACKAKS</sequence>
<dbReference type="Gene3D" id="3.40.190.170">
    <property type="entry name" value="Bacterial extracellular solute-binding protein, family 7"/>
    <property type="match status" value="1"/>
</dbReference>
<name>A0A3R7EBT3_9BURK</name>
<reference evidence="3 4" key="1">
    <citation type="submission" date="2018-09" db="EMBL/GenBank/DDBJ databases">
        <title>Genome comparison of Alicycliphilus sp. BQ1, a polyurethanolytic bacterium, with its closest phylogenetic relatives Alicycliphilus denitrificans BC and K601, unable to attack polyurethane.</title>
        <authorList>
            <person name="Loza-Tavera H."/>
            <person name="Lozano L."/>
            <person name="Cevallos M."/>
            <person name="Maya-Lucas O."/>
            <person name="Garcia-Mena J."/>
            <person name="Hernandez J."/>
        </authorList>
    </citation>
    <scope>NUCLEOTIDE SEQUENCE [LARGE SCALE GENOMIC DNA]</scope>
    <source>
        <strain evidence="3 4">BQ1</strain>
    </source>
</reference>
<comment type="caution">
    <text evidence="3">The sequence shown here is derived from an EMBL/GenBank/DDBJ whole genome shotgun (WGS) entry which is preliminary data.</text>
</comment>
<dbReference type="InterPro" id="IPR038404">
    <property type="entry name" value="TRAP_DctP_sf"/>
</dbReference>
<protein>
    <recommendedName>
        <fullName evidence="5">TRAP dicarboxylate transporter, DctP subunit</fullName>
    </recommendedName>
</protein>
<dbReference type="Proteomes" id="UP000216225">
    <property type="component" value="Unassembled WGS sequence"/>
</dbReference>
<evidence type="ECO:0000256" key="2">
    <source>
        <dbReference type="SAM" id="SignalP"/>
    </source>
</evidence>
<gene>
    <name evidence="3" type="ORF">CE154_021065</name>
</gene>